<sequence>MFIPPAKAADKIIRNRTIKKTSFFRGKEYKAMIVIKLAKPNFAPGAIKGIGIKPSMMYKTNDCATNIPSKIMRKVLFIDNHL</sequence>
<gene>
    <name evidence="1" type="ORF">HMPREF3182_00159</name>
</gene>
<evidence type="ECO:0000313" key="2">
    <source>
        <dbReference type="Proteomes" id="UP000070160"/>
    </source>
</evidence>
<name>A0A134CLC4_9FIRM</name>
<dbReference type="AlphaFoldDB" id="A0A134CLC4"/>
<proteinExistence type="predicted"/>
<evidence type="ECO:0000313" key="1">
    <source>
        <dbReference type="EMBL" id="KXB93022.1"/>
    </source>
</evidence>
<organism evidence="1 2">
    <name type="scientific">Megasphaera hutchinsoni</name>
    <dbReference type="NCBI Taxonomy" id="1588748"/>
    <lineage>
        <taxon>Bacteria</taxon>
        <taxon>Bacillati</taxon>
        <taxon>Bacillota</taxon>
        <taxon>Negativicutes</taxon>
        <taxon>Veillonellales</taxon>
        <taxon>Veillonellaceae</taxon>
        <taxon>Megasphaera</taxon>
    </lineage>
</organism>
<accession>A0A134CLC4</accession>
<dbReference type="Proteomes" id="UP000070160">
    <property type="component" value="Unassembled WGS sequence"/>
</dbReference>
<keyword evidence="2" id="KW-1185">Reference proteome</keyword>
<protein>
    <submittedName>
        <fullName evidence="1">Uncharacterized protein</fullName>
    </submittedName>
</protein>
<dbReference type="EMBL" id="LSDT01000003">
    <property type="protein sequence ID" value="KXB93022.1"/>
    <property type="molecule type" value="Genomic_DNA"/>
</dbReference>
<comment type="caution">
    <text evidence="1">The sequence shown here is derived from an EMBL/GenBank/DDBJ whole genome shotgun (WGS) entry which is preliminary data.</text>
</comment>
<reference evidence="2" key="1">
    <citation type="submission" date="2016-01" db="EMBL/GenBank/DDBJ databases">
        <authorList>
            <person name="Mitreva M."/>
            <person name="Pepin K.H."/>
            <person name="Mihindukulasuriya K.A."/>
            <person name="Fulton R."/>
            <person name="Fronick C."/>
            <person name="O'Laughlin M."/>
            <person name="Miner T."/>
            <person name="Herter B."/>
            <person name="Rosa B.A."/>
            <person name="Cordes M."/>
            <person name="Tomlinson C."/>
            <person name="Wollam A."/>
            <person name="Palsikar V.B."/>
            <person name="Mardis E.R."/>
            <person name="Wilson R.K."/>
        </authorList>
    </citation>
    <scope>NUCLEOTIDE SEQUENCE [LARGE SCALE GENOMIC DNA]</scope>
    <source>
        <strain evidence="2">KA00182</strain>
    </source>
</reference>